<comment type="similarity">
    <text evidence="1 2">Belongs to the UPF0125 (RnfH) family.</text>
</comment>
<gene>
    <name evidence="3" type="ORF">HNQ70_000479</name>
</gene>
<sequence length="109" mass="11380">MLHVTLARAAGDEVRCDALDLPAGATVAGALAHALRAGLLAADEVQAVEAGTLTVAVHGRSRAAGHPLREGDRIELLGPLTVDPKVARQRRVAHRRAAQARDKWSGAGR</sequence>
<dbReference type="HAMAP" id="MF_00460">
    <property type="entry name" value="UPF0125_RnfH"/>
    <property type="match status" value="1"/>
</dbReference>
<proteinExistence type="inferred from homology"/>
<evidence type="ECO:0000313" key="3">
    <source>
        <dbReference type="EMBL" id="MBB5270495.1"/>
    </source>
</evidence>
<dbReference type="RefSeq" id="WP_183963890.1">
    <property type="nucleotide sequence ID" value="NZ_BAABEW010000004.1"/>
</dbReference>
<evidence type="ECO:0000256" key="1">
    <source>
        <dbReference type="ARBA" id="ARBA00010645"/>
    </source>
</evidence>
<dbReference type="Gene3D" id="3.10.20.280">
    <property type="entry name" value="RnfH-like"/>
    <property type="match status" value="1"/>
</dbReference>
<evidence type="ECO:0000256" key="2">
    <source>
        <dbReference type="HAMAP-Rule" id="MF_00460"/>
    </source>
</evidence>
<dbReference type="EMBL" id="JACHGB010000001">
    <property type="protein sequence ID" value="MBB5270495.1"/>
    <property type="molecule type" value="Genomic_DNA"/>
</dbReference>
<dbReference type="PANTHER" id="PTHR37483">
    <property type="entry name" value="UPF0125 PROTEIN RATB"/>
    <property type="match status" value="1"/>
</dbReference>
<dbReference type="SUPFAM" id="SSF54285">
    <property type="entry name" value="MoaD/ThiS"/>
    <property type="match status" value="1"/>
</dbReference>
<dbReference type="AlphaFoldDB" id="A0A7W8HG01"/>
<dbReference type="Pfam" id="PF03658">
    <property type="entry name" value="Ub-RnfH"/>
    <property type="match status" value="1"/>
</dbReference>
<evidence type="ECO:0000313" key="4">
    <source>
        <dbReference type="Proteomes" id="UP000532440"/>
    </source>
</evidence>
<comment type="caution">
    <text evidence="3">The sequence shown here is derived from an EMBL/GenBank/DDBJ whole genome shotgun (WGS) entry which is preliminary data.</text>
</comment>
<dbReference type="InterPro" id="IPR005346">
    <property type="entry name" value="RnfH"/>
</dbReference>
<keyword evidence="4" id="KW-1185">Reference proteome</keyword>
<dbReference type="InterPro" id="IPR016155">
    <property type="entry name" value="Mopterin_synth/thiamin_S_b"/>
</dbReference>
<name>A0A7W8HG01_9BURK</name>
<reference evidence="3 4" key="1">
    <citation type="submission" date="2020-08" db="EMBL/GenBank/DDBJ databases">
        <title>Genomic Encyclopedia of Type Strains, Phase IV (KMG-IV): sequencing the most valuable type-strain genomes for metagenomic binning, comparative biology and taxonomic classification.</title>
        <authorList>
            <person name="Goeker M."/>
        </authorList>
    </citation>
    <scope>NUCLEOTIDE SEQUENCE [LARGE SCALE GENOMIC DNA]</scope>
    <source>
        <strain evidence="3 4">DSM 29781</strain>
    </source>
</reference>
<dbReference type="Proteomes" id="UP000532440">
    <property type="component" value="Unassembled WGS sequence"/>
</dbReference>
<dbReference type="InterPro" id="IPR037021">
    <property type="entry name" value="RnfH_sf"/>
</dbReference>
<organism evidence="3 4">
    <name type="scientific">Quisquiliibacterium transsilvanicum</name>
    <dbReference type="NCBI Taxonomy" id="1549638"/>
    <lineage>
        <taxon>Bacteria</taxon>
        <taxon>Pseudomonadati</taxon>
        <taxon>Pseudomonadota</taxon>
        <taxon>Betaproteobacteria</taxon>
        <taxon>Burkholderiales</taxon>
        <taxon>Burkholderiaceae</taxon>
        <taxon>Quisquiliibacterium</taxon>
    </lineage>
</organism>
<accession>A0A7W8HG01</accession>
<protein>
    <recommendedName>
        <fullName evidence="2">UPF0125 protein HNQ70_000479</fullName>
    </recommendedName>
</protein>
<dbReference type="PANTHER" id="PTHR37483:SF1">
    <property type="entry name" value="UPF0125 PROTEIN RATB"/>
    <property type="match status" value="1"/>
</dbReference>